<protein>
    <recommendedName>
        <fullName evidence="1">DUF5672 domain-containing protein</fullName>
    </recommendedName>
</protein>
<dbReference type="Proteomes" id="UP001057498">
    <property type="component" value="Chromosome"/>
</dbReference>
<evidence type="ECO:0000259" key="1">
    <source>
        <dbReference type="Pfam" id="PF18922"/>
    </source>
</evidence>
<dbReference type="InterPro" id="IPR043729">
    <property type="entry name" value="DUF5672"/>
</dbReference>
<proteinExistence type="predicted"/>
<dbReference type="EMBL" id="AP025730">
    <property type="protein sequence ID" value="BDI07586.1"/>
    <property type="molecule type" value="Genomic_DNA"/>
</dbReference>
<organism evidence="2 3">
    <name type="scientific">Sphaerotilus microaerophilus</name>
    <dbReference type="NCBI Taxonomy" id="2914710"/>
    <lineage>
        <taxon>Bacteria</taxon>
        <taxon>Pseudomonadati</taxon>
        <taxon>Pseudomonadota</taxon>
        <taxon>Betaproteobacteria</taxon>
        <taxon>Burkholderiales</taxon>
        <taxon>Sphaerotilaceae</taxon>
        <taxon>Sphaerotilus</taxon>
    </lineage>
</organism>
<keyword evidence="3" id="KW-1185">Reference proteome</keyword>
<evidence type="ECO:0000313" key="2">
    <source>
        <dbReference type="EMBL" id="BDI07586.1"/>
    </source>
</evidence>
<dbReference type="Pfam" id="PF18922">
    <property type="entry name" value="DUF5672"/>
    <property type="match status" value="1"/>
</dbReference>
<feature type="domain" description="DUF5672" evidence="1">
    <location>
        <begin position="85"/>
        <end position="276"/>
    </location>
</feature>
<accession>A0ABN6PWR7</accession>
<reference evidence="2" key="1">
    <citation type="submission" date="2022-04" db="EMBL/GenBank/DDBJ databases">
        <title>Whole genome sequence of Sphaerotilus sp. FB-5.</title>
        <authorList>
            <person name="Takeda M."/>
            <person name="Narihara S."/>
            <person name="Akimoto M."/>
            <person name="Akimoto R."/>
            <person name="Nishiyashiki S."/>
            <person name="Murakami T."/>
        </authorList>
    </citation>
    <scope>NUCLEOTIDE SEQUENCE</scope>
    <source>
        <strain evidence="2">FB-5</strain>
    </source>
</reference>
<gene>
    <name evidence="2" type="ORF">CATMQ487_45560</name>
</gene>
<sequence length="297" mass="34261">MLAIRTALRYAEDDAVSTSTLMPQQTSDVRPAVAIPIYKTELTAAELLSIERSADVLARWPLYFVGPRRLRAYLESLCQRFAPRFEFKLFDDDFFSGIRGYNRLMCSIGFYRAFEGHSHLLIAQTDALVISDELASWCERDFSYVGAPWFVGGAQPQLPLQFWGVGNGGFSLRRLEDFVRVLQEPRRIPNFVKSHSHGDRGLVNWVRRIKHERLLAYNFEPVFSSSNEDLFWGVLVPAACPFFRVPRPEEAVGFAFEVAPRLLYDMNANRLPFGVHAWERFDRGFWEEMLPWVRPVA</sequence>
<evidence type="ECO:0000313" key="3">
    <source>
        <dbReference type="Proteomes" id="UP001057498"/>
    </source>
</evidence>
<name>A0ABN6PWR7_9BURK</name>